<dbReference type="RefSeq" id="WP_191750757.1">
    <property type="nucleotide sequence ID" value="NZ_JACSQZ010000055.1"/>
</dbReference>
<organism evidence="2 3">
    <name type="scientific">Clostridium gallinarum</name>
    <dbReference type="NCBI Taxonomy" id="2762246"/>
    <lineage>
        <taxon>Bacteria</taxon>
        <taxon>Bacillati</taxon>
        <taxon>Bacillota</taxon>
        <taxon>Clostridia</taxon>
        <taxon>Eubacteriales</taxon>
        <taxon>Clostridiaceae</taxon>
        <taxon>Clostridium</taxon>
    </lineage>
</organism>
<dbReference type="EMBL" id="JACSQZ010000055">
    <property type="protein sequence ID" value="MBD7916007.1"/>
    <property type="molecule type" value="Genomic_DNA"/>
</dbReference>
<dbReference type="InterPro" id="IPR042215">
    <property type="entry name" value="CarD-like_C"/>
</dbReference>
<dbReference type="PANTHER" id="PTHR38447:SF1">
    <property type="entry name" value="RNA POLYMERASE-BINDING TRANSCRIPTION FACTOR CARD"/>
    <property type="match status" value="1"/>
</dbReference>
<dbReference type="SUPFAM" id="SSF141259">
    <property type="entry name" value="CarD-like"/>
    <property type="match status" value="1"/>
</dbReference>
<dbReference type="InterPro" id="IPR048792">
    <property type="entry name" value="CarD_C"/>
</dbReference>
<dbReference type="SMART" id="SM01058">
    <property type="entry name" value="CarD_TRCF"/>
    <property type="match status" value="1"/>
</dbReference>
<dbReference type="InterPro" id="IPR003711">
    <property type="entry name" value="CarD-like/TRCF_RID"/>
</dbReference>
<dbReference type="Pfam" id="PF21095">
    <property type="entry name" value="CarD_C"/>
    <property type="match status" value="1"/>
</dbReference>
<dbReference type="Gene3D" id="1.20.58.1290">
    <property type="entry name" value="CarD-like, C-terminal domain"/>
    <property type="match status" value="1"/>
</dbReference>
<comment type="caution">
    <text evidence="2">The sequence shown here is derived from an EMBL/GenBank/DDBJ whole genome shotgun (WGS) entry which is preliminary data.</text>
</comment>
<evidence type="ECO:0000313" key="3">
    <source>
        <dbReference type="Proteomes" id="UP000640335"/>
    </source>
</evidence>
<protein>
    <submittedName>
        <fullName evidence="2">CarD family transcriptional regulator</fullName>
    </submittedName>
</protein>
<keyword evidence="3" id="KW-1185">Reference proteome</keyword>
<dbReference type="Proteomes" id="UP000640335">
    <property type="component" value="Unassembled WGS sequence"/>
</dbReference>
<gene>
    <name evidence="2" type="ORF">H9660_12705</name>
</gene>
<evidence type="ECO:0000259" key="1">
    <source>
        <dbReference type="SMART" id="SM01058"/>
    </source>
</evidence>
<dbReference type="Pfam" id="PF02559">
    <property type="entry name" value="CarD_TRCF_RID"/>
    <property type="match status" value="1"/>
</dbReference>
<reference evidence="2 3" key="1">
    <citation type="submission" date="2020-08" db="EMBL/GenBank/DDBJ databases">
        <title>A Genomic Blueprint of the Chicken Gut Microbiome.</title>
        <authorList>
            <person name="Gilroy R."/>
            <person name="Ravi A."/>
            <person name="Getino M."/>
            <person name="Pursley I."/>
            <person name="Horton D.L."/>
            <person name="Alikhan N.-F."/>
            <person name="Baker D."/>
            <person name="Gharbi K."/>
            <person name="Hall N."/>
            <person name="Watson M."/>
            <person name="Adriaenssens E.M."/>
            <person name="Foster-Nyarko E."/>
            <person name="Jarju S."/>
            <person name="Secka A."/>
            <person name="Antonio M."/>
            <person name="Oren A."/>
            <person name="Chaudhuri R."/>
            <person name="La Ragione R.M."/>
            <person name="Hildebrand F."/>
            <person name="Pallen M.J."/>
        </authorList>
    </citation>
    <scope>NUCLEOTIDE SEQUENCE [LARGE SCALE GENOMIC DNA]</scope>
    <source>
        <strain evidence="2 3">Sa3CUN1</strain>
    </source>
</reference>
<sequence length="162" mass="18744">MFKVNDYIVYGVNGVCKVEDIEKVSIRKEQHEYYILSPVYNSKMTIKIPVENKALSLRKLMTKTEVEDLIELFAKNETLEIEDTRKKIQEYKAIIKSGVAEEVIKVINSIRLEENEKASLGKKLNKTDEDIMISAKKQLYEEIAIVLDINLDEVGEYIKNNI</sequence>
<dbReference type="Gene3D" id="2.40.10.170">
    <property type="match status" value="1"/>
</dbReference>
<dbReference type="InterPro" id="IPR036101">
    <property type="entry name" value="CarD-like/TRCF_RID_sf"/>
</dbReference>
<name>A0ABR8Q6E9_9CLOT</name>
<evidence type="ECO:0000313" key="2">
    <source>
        <dbReference type="EMBL" id="MBD7916007.1"/>
    </source>
</evidence>
<proteinExistence type="predicted"/>
<dbReference type="InterPro" id="IPR052531">
    <property type="entry name" value="CarD-like_regulator"/>
</dbReference>
<dbReference type="PANTHER" id="PTHR38447">
    <property type="entry name" value="TRANSCRIPTION FACTOR YDEB-RELATED"/>
    <property type="match status" value="1"/>
</dbReference>
<feature type="domain" description="CarD-like/TRCF RNAP-interacting" evidence="1">
    <location>
        <begin position="1"/>
        <end position="111"/>
    </location>
</feature>
<accession>A0ABR8Q6E9</accession>